<dbReference type="PANTHER" id="PTHR33374">
    <property type="entry name" value="ARABINOGALACTAN PROTEIN 20"/>
    <property type="match status" value="1"/>
</dbReference>
<evidence type="ECO:0000256" key="1">
    <source>
        <dbReference type="SAM" id="Phobius"/>
    </source>
</evidence>
<dbReference type="EMBL" id="HM203508">
    <property type="protein sequence ID" value="ADM78758.1"/>
    <property type="molecule type" value="mRNA"/>
</dbReference>
<reference evidence="2" key="1">
    <citation type="journal article" date="2010" name="Mol. Ecol.">
        <title>Postglacial history of a widespread conifer produces inverse clines in selective neutrality tests.</title>
        <authorList>
            <person name="Holliday J.A."/>
            <person name="Yuen M."/>
            <person name="Ritland K."/>
            <person name="Aitken S.N."/>
        </authorList>
    </citation>
    <scope>NUCLEOTIDE SEQUENCE</scope>
    <source>
        <strain evidence="2">PR300</strain>
        <strain evidence="3">PR301</strain>
        <strain evidence="4">VA101</strain>
        <strain evidence="5">VA200</strain>
        <strain evidence="6">VA201</strain>
        <strain evidence="7">VD100</strain>
        <strain evidence="8">VD101</strain>
        <strain evidence="9">VD401</strain>
    </source>
</reference>
<evidence type="ECO:0008006" key="10">
    <source>
        <dbReference type="Google" id="ProtNLM"/>
    </source>
</evidence>
<dbReference type="EMBL" id="HM203513">
    <property type="protein sequence ID" value="ADM78763.1"/>
    <property type="molecule type" value="mRNA"/>
</dbReference>
<sequence>GKMEGTAVALLSAVIPFLLFTAGIVGGKAQDISAPAPAPINNGLAIDQGIAYMLMLVALLLTYFLH</sequence>
<dbReference type="EMBL" id="HM203521">
    <property type="protein sequence ID" value="ADM78771.1"/>
    <property type="molecule type" value="mRNA"/>
</dbReference>
<dbReference type="AlphaFoldDB" id="E0ZK83"/>
<evidence type="ECO:0000313" key="7">
    <source>
        <dbReference type="EMBL" id="ADM78768.1"/>
    </source>
</evidence>
<keyword evidence="1" id="KW-1133">Transmembrane helix</keyword>
<evidence type="ECO:0000313" key="2">
    <source>
        <dbReference type="EMBL" id="ADM78758.1"/>
    </source>
</evidence>
<evidence type="ECO:0000313" key="8">
    <source>
        <dbReference type="EMBL" id="ADM78769.1"/>
    </source>
</evidence>
<evidence type="ECO:0000313" key="4">
    <source>
        <dbReference type="EMBL" id="ADM78763.1"/>
    </source>
</evidence>
<dbReference type="InterPro" id="IPR009424">
    <property type="entry name" value="AGP16/20/22/41"/>
</dbReference>
<evidence type="ECO:0000313" key="6">
    <source>
        <dbReference type="EMBL" id="ADM78765.1"/>
    </source>
</evidence>
<keyword evidence="1" id="KW-0812">Transmembrane</keyword>
<organism evidence="2">
    <name type="scientific">Picea sitchensis</name>
    <name type="common">Sitka spruce</name>
    <name type="synonym">Pinus sitchensis</name>
    <dbReference type="NCBI Taxonomy" id="3332"/>
    <lineage>
        <taxon>Eukaryota</taxon>
        <taxon>Viridiplantae</taxon>
        <taxon>Streptophyta</taxon>
        <taxon>Embryophyta</taxon>
        <taxon>Tracheophyta</taxon>
        <taxon>Spermatophyta</taxon>
        <taxon>Pinopsida</taxon>
        <taxon>Pinidae</taxon>
        <taxon>Conifers I</taxon>
        <taxon>Pinales</taxon>
        <taxon>Pinaceae</taxon>
        <taxon>Picea</taxon>
    </lineage>
</organism>
<accession>E0ZK83</accession>
<evidence type="ECO:0000313" key="5">
    <source>
        <dbReference type="EMBL" id="ADM78764.1"/>
    </source>
</evidence>
<dbReference type="Pfam" id="PF06376">
    <property type="entry name" value="AGP"/>
    <property type="match status" value="1"/>
</dbReference>
<keyword evidence="1" id="KW-0472">Membrane</keyword>
<evidence type="ECO:0000313" key="9">
    <source>
        <dbReference type="EMBL" id="ADM78771.1"/>
    </source>
</evidence>
<protein>
    <recommendedName>
        <fullName evidence="10">Arabinogalactan peptide-like protein</fullName>
    </recommendedName>
</protein>
<dbReference type="EMBL" id="HM203518">
    <property type="protein sequence ID" value="ADM78768.1"/>
    <property type="molecule type" value="mRNA"/>
</dbReference>
<dbReference type="EMBL" id="HM203519">
    <property type="protein sequence ID" value="ADM78769.1"/>
    <property type="molecule type" value="mRNA"/>
</dbReference>
<proteinExistence type="evidence at transcript level"/>
<dbReference type="EMBL" id="HM203514">
    <property type="protein sequence ID" value="ADM78764.1"/>
    <property type="molecule type" value="mRNA"/>
</dbReference>
<evidence type="ECO:0000313" key="3">
    <source>
        <dbReference type="EMBL" id="ADM78759.1"/>
    </source>
</evidence>
<dbReference type="EMBL" id="HM203509">
    <property type="protein sequence ID" value="ADM78759.1"/>
    <property type="molecule type" value="mRNA"/>
</dbReference>
<name>E0ZK83_PICSI</name>
<dbReference type="EMBL" id="HM203515">
    <property type="protein sequence ID" value="ADM78765.1"/>
    <property type="molecule type" value="mRNA"/>
</dbReference>
<feature type="transmembrane region" description="Helical" evidence="1">
    <location>
        <begin position="45"/>
        <end position="65"/>
    </location>
</feature>
<feature type="non-terminal residue" evidence="2">
    <location>
        <position position="1"/>
    </location>
</feature>